<dbReference type="Gene3D" id="1.20.1060.10">
    <property type="entry name" value="Taq DNA Polymerase, Chain T, domain 4"/>
    <property type="match status" value="1"/>
</dbReference>
<sequence length="895" mass="100938">MNADGKQIMLIDGNSLVHRAFYALPLLSNRQGVYTNAVYGFTTMLYKILAQESPDYIAVAFDKGRVTFRHEQFQDYKGHRKETPEELRPQFPWIKKILRAMNIPVFELEGFEADDLIGTLAKEAERAGLNVTIVTGDRDTLQLISPQTRVMLTRKGISELEVFDLDTFRQKYCIEPVQMRDVKGLMGDPSDNIPGVPGIGEKTALKLVREFGSLENLLENLEQVSGAKLKQKLSEYEQQARLSKSLATIDCRAPLEVKLEDCAYRQPDYPALLEIIKELEFKSLLKNVLETMEKEKISESGETVTPGETEAVRIRDFSLLTSPEEIKSYVQSLITQGEAGIFLKLTDPDYREASVEVIALADSPHSARSIVVRSSGLDEGQLGQLLLPLINNEVKLYFHDAKAAWNIFKRWGLELTSVAGDTMVAGYLLNPTSSSYSLASLALEHLGQALVEPENSALDAALKACTVMNLQGIFDQKLTAAGMGELYREIELPLTVILAEMEFNGVSLDRAQLEEMSSSLEKDIQRLTQEIYRLAGEEFNINSPRQLGNILFNKLGLPPVKKTKTGYSTSAEVLEELASRHEIVARILEYRQLVKLKSTYVDGIKALINPATGKVHTTFNQTVTATGRLSSTEPNLQNIPIRLEAGRRIRKVFVPSPGRLLLTADYSQVELRILAHMSRDVNLIKAFQQGEDIHSRTAAEVFDVSLEQVTREMRRRAKAVNFGIVYGISEYGLARDLGISRQEARSYIERYFQRYRGVKEWIERTIAEARQNGYVTTLYNRRRYLPDLFSSNRNIRSFGERTAVNTPIQGSAADIIKLAMVRVNARLKENNFQTNMILQVHDELVFDVPKEEVKEVAEIVRQSMERVATLEVPLKVDIKVGPNWYDLTPLESWQG</sequence>
<dbReference type="RefSeq" id="WP_088553765.1">
    <property type="nucleotide sequence ID" value="NZ_BDGJ01000073.1"/>
</dbReference>
<evidence type="ECO:0000256" key="5">
    <source>
        <dbReference type="ARBA" id="ARBA00022695"/>
    </source>
</evidence>
<evidence type="ECO:0000313" key="19">
    <source>
        <dbReference type="EMBL" id="GAW92403.1"/>
    </source>
</evidence>
<dbReference type="PANTHER" id="PTHR10133">
    <property type="entry name" value="DNA POLYMERASE I"/>
    <property type="match status" value="1"/>
</dbReference>
<dbReference type="InterPro" id="IPR002298">
    <property type="entry name" value="DNA_polymerase_A"/>
</dbReference>
<dbReference type="InterPro" id="IPR001098">
    <property type="entry name" value="DNA-dir_DNA_pol_A_palm_dom"/>
</dbReference>
<evidence type="ECO:0000256" key="11">
    <source>
        <dbReference type="ARBA" id="ARBA00022932"/>
    </source>
</evidence>
<dbReference type="Gene3D" id="3.30.420.10">
    <property type="entry name" value="Ribonuclease H-like superfamily/Ribonuclease H"/>
    <property type="match status" value="1"/>
</dbReference>
<comment type="subunit">
    <text evidence="16">Single-chain monomer with multiple functions.</text>
</comment>
<dbReference type="GO" id="GO:0006302">
    <property type="term" value="P:double-strand break repair"/>
    <property type="evidence" value="ECO:0007669"/>
    <property type="project" value="TreeGrafter"/>
</dbReference>
<evidence type="ECO:0000256" key="15">
    <source>
        <dbReference type="NCBIfam" id="TIGR00593"/>
    </source>
</evidence>
<dbReference type="NCBIfam" id="NF004397">
    <property type="entry name" value="PRK05755.1"/>
    <property type="match status" value="1"/>
</dbReference>
<dbReference type="InterPro" id="IPR019760">
    <property type="entry name" value="DNA-dir_DNA_pol_A_CS"/>
</dbReference>
<dbReference type="SUPFAM" id="SSF47807">
    <property type="entry name" value="5' to 3' exonuclease, C-terminal subdomain"/>
    <property type="match status" value="1"/>
</dbReference>
<keyword evidence="5 16" id="KW-0548">Nucleotidyltransferase</keyword>
<dbReference type="PROSITE" id="PS00447">
    <property type="entry name" value="DNA_POLYMERASE_A"/>
    <property type="match status" value="1"/>
</dbReference>
<accession>A0A1Z5HSA5</accession>
<dbReference type="GO" id="GO:0003677">
    <property type="term" value="F:DNA binding"/>
    <property type="evidence" value="ECO:0007669"/>
    <property type="project" value="UniProtKB-UniRule"/>
</dbReference>
<dbReference type="GO" id="GO:0006261">
    <property type="term" value="P:DNA-templated DNA replication"/>
    <property type="evidence" value="ECO:0007669"/>
    <property type="project" value="UniProtKB-UniRule"/>
</dbReference>
<dbReference type="AlphaFoldDB" id="A0A1Z5HSA5"/>
<dbReference type="InterPro" id="IPR012337">
    <property type="entry name" value="RNaseH-like_sf"/>
</dbReference>
<evidence type="ECO:0000256" key="14">
    <source>
        <dbReference type="ARBA" id="ARBA00049244"/>
    </source>
</evidence>
<dbReference type="FunFam" id="3.40.50.1010:FF:000001">
    <property type="entry name" value="DNA polymerase I"/>
    <property type="match status" value="1"/>
</dbReference>
<keyword evidence="7" id="KW-0540">Nuclease</keyword>
<keyword evidence="9 16" id="KW-0378">Hydrolase</keyword>
<keyword evidence="13 16" id="KW-0234">DNA repair</keyword>
<evidence type="ECO:0000256" key="10">
    <source>
        <dbReference type="ARBA" id="ARBA00022839"/>
    </source>
</evidence>
<dbReference type="FunFam" id="1.10.150.20:FF:000003">
    <property type="entry name" value="DNA polymerase I"/>
    <property type="match status" value="1"/>
</dbReference>
<dbReference type="InterPro" id="IPR036397">
    <property type="entry name" value="RNaseH_sf"/>
</dbReference>
<dbReference type="InterPro" id="IPR029060">
    <property type="entry name" value="PIN-like_dom_sf"/>
</dbReference>
<dbReference type="SMART" id="SM00279">
    <property type="entry name" value="HhH2"/>
    <property type="match status" value="1"/>
</dbReference>
<comment type="caution">
    <text evidence="19">The sequence shown here is derived from an EMBL/GenBank/DDBJ whole genome shotgun (WGS) entry which is preliminary data.</text>
</comment>
<dbReference type="SMART" id="SM00482">
    <property type="entry name" value="POLAc"/>
    <property type="match status" value="1"/>
</dbReference>
<dbReference type="SUPFAM" id="SSF88723">
    <property type="entry name" value="PIN domain-like"/>
    <property type="match status" value="1"/>
</dbReference>
<keyword evidence="8 16" id="KW-0227">DNA damage</keyword>
<dbReference type="Pfam" id="PF00476">
    <property type="entry name" value="DNA_pol_A"/>
    <property type="match status" value="1"/>
</dbReference>
<comment type="function">
    <text evidence="16">In addition to polymerase activity, this DNA polymerase exhibits 5'-3' exonuclease activity.</text>
</comment>
<evidence type="ECO:0000256" key="16">
    <source>
        <dbReference type="RuleBase" id="RU004460"/>
    </source>
</evidence>
<dbReference type="CDD" id="cd09859">
    <property type="entry name" value="PIN_53EXO"/>
    <property type="match status" value="1"/>
</dbReference>
<dbReference type="FunFam" id="1.20.1060.10:FF:000001">
    <property type="entry name" value="DNA polymerase I"/>
    <property type="match status" value="1"/>
</dbReference>
<evidence type="ECO:0000256" key="2">
    <source>
        <dbReference type="ARBA" id="ARBA00012417"/>
    </source>
</evidence>
<evidence type="ECO:0000256" key="1">
    <source>
        <dbReference type="ARBA" id="ARBA00007705"/>
    </source>
</evidence>
<evidence type="ECO:0000256" key="6">
    <source>
        <dbReference type="ARBA" id="ARBA00022705"/>
    </source>
</evidence>
<evidence type="ECO:0000256" key="8">
    <source>
        <dbReference type="ARBA" id="ARBA00022763"/>
    </source>
</evidence>
<protein>
    <recommendedName>
        <fullName evidence="3 15">DNA polymerase I</fullName>
        <ecNumber evidence="2 15">2.7.7.7</ecNumber>
    </recommendedName>
</protein>
<dbReference type="InterPro" id="IPR036279">
    <property type="entry name" value="5-3_exonuclease_C_sf"/>
</dbReference>
<gene>
    <name evidence="16" type="primary">polA</name>
    <name evidence="19" type="ORF">KKC1_15570</name>
</gene>
<dbReference type="Gene3D" id="1.10.150.20">
    <property type="entry name" value="5' to 3' exonuclease, C-terminal subdomain"/>
    <property type="match status" value="2"/>
</dbReference>
<dbReference type="CDD" id="cd09898">
    <property type="entry name" value="H3TH_53EXO"/>
    <property type="match status" value="1"/>
</dbReference>
<dbReference type="FunFam" id="1.10.150.20:FF:000002">
    <property type="entry name" value="DNA polymerase I"/>
    <property type="match status" value="1"/>
</dbReference>
<dbReference type="Pfam" id="PF01367">
    <property type="entry name" value="5_3_exonuc"/>
    <property type="match status" value="1"/>
</dbReference>
<dbReference type="InterPro" id="IPR020045">
    <property type="entry name" value="DNA_polI_H3TH"/>
</dbReference>
<evidence type="ECO:0000256" key="4">
    <source>
        <dbReference type="ARBA" id="ARBA00022679"/>
    </source>
</evidence>
<evidence type="ECO:0000256" key="12">
    <source>
        <dbReference type="ARBA" id="ARBA00023125"/>
    </source>
</evidence>
<keyword evidence="10 16" id="KW-0269">Exonuclease</keyword>
<comment type="similarity">
    <text evidence="1 16">Belongs to the DNA polymerase type-A family.</text>
</comment>
<proteinExistence type="inferred from homology"/>
<reference evidence="20" key="1">
    <citation type="journal article" date="2017" name="Appl. Environ. Microbiol.">
        <title>Genomic analysis of Calderihabitans maritimus KKC1, a thermophilic hydrogenogenic carboxydotrophic bacterium isolated from marine sediment.</title>
        <authorList>
            <person name="Omae K."/>
            <person name="Yoneda Y."/>
            <person name="Fukuyama Y."/>
            <person name="Yoshida T."/>
            <person name="Sako Y."/>
        </authorList>
    </citation>
    <scope>NUCLEOTIDE SEQUENCE [LARGE SCALE GENOMIC DNA]</scope>
    <source>
        <strain evidence="20">KKC1</strain>
    </source>
</reference>
<dbReference type="EC" id="2.7.7.7" evidence="2 15"/>
<dbReference type="Pfam" id="PF02739">
    <property type="entry name" value="5_3_exonuc_N"/>
    <property type="match status" value="1"/>
</dbReference>
<evidence type="ECO:0000259" key="17">
    <source>
        <dbReference type="SMART" id="SM00475"/>
    </source>
</evidence>
<name>A0A1Z5HSA5_9FIRM</name>
<dbReference type="CDD" id="cd08637">
    <property type="entry name" value="DNA_pol_A_pol_I_C"/>
    <property type="match status" value="1"/>
</dbReference>
<evidence type="ECO:0000256" key="3">
    <source>
        <dbReference type="ARBA" id="ARBA00020311"/>
    </source>
</evidence>
<keyword evidence="4 16" id="KW-0808">Transferase</keyword>
<organism evidence="19 20">
    <name type="scientific">Calderihabitans maritimus</name>
    <dbReference type="NCBI Taxonomy" id="1246530"/>
    <lineage>
        <taxon>Bacteria</taxon>
        <taxon>Bacillati</taxon>
        <taxon>Bacillota</taxon>
        <taxon>Clostridia</taxon>
        <taxon>Neomoorellales</taxon>
        <taxon>Calderihabitantaceae</taxon>
        <taxon>Calderihabitans</taxon>
    </lineage>
</organism>
<evidence type="ECO:0000256" key="9">
    <source>
        <dbReference type="ARBA" id="ARBA00022801"/>
    </source>
</evidence>
<dbReference type="PRINTS" id="PR00868">
    <property type="entry name" value="DNAPOLI"/>
</dbReference>
<dbReference type="InterPro" id="IPR002421">
    <property type="entry name" value="5-3_exonuclease"/>
</dbReference>
<dbReference type="SUPFAM" id="SSF53098">
    <property type="entry name" value="Ribonuclease H-like"/>
    <property type="match status" value="1"/>
</dbReference>
<dbReference type="OrthoDB" id="9806424at2"/>
<feature type="domain" description="5'-3' exonuclease" evidence="17">
    <location>
        <begin position="5"/>
        <end position="265"/>
    </location>
</feature>
<dbReference type="Proteomes" id="UP000197032">
    <property type="component" value="Unassembled WGS sequence"/>
</dbReference>
<keyword evidence="11 16" id="KW-0239">DNA-directed DNA polymerase</keyword>
<evidence type="ECO:0000256" key="13">
    <source>
        <dbReference type="ARBA" id="ARBA00023204"/>
    </source>
</evidence>
<dbReference type="Pfam" id="PF22619">
    <property type="entry name" value="DNA_polI_exo1"/>
    <property type="match status" value="1"/>
</dbReference>
<dbReference type="EMBL" id="BDGJ01000073">
    <property type="protein sequence ID" value="GAW92403.1"/>
    <property type="molecule type" value="Genomic_DNA"/>
</dbReference>
<comment type="catalytic activity">
    <reaction evidence="14 16">
        <text>DNA(n) + a 2'-deoxyribonucleoside 5'-triphosphate = DNA(n+1) + diphosphate</text>
        <dbReference type="Rhea" id="RHEA:22508"/>
        <dbReference type="Rhea" id="RHEA-COMP:17339"/>
        <dbReference type="Rhea" id="RHEA-COMP:17340"/>
        <dbReference type="ChEBI" id="CHEBI:33019"/>
        <dbReference type="ChEBI" id="CHEBI:61560"/>
        <dbReference type="ChEBI" id="CHEBI:173112"/>
        <dbReference type="EC" id="2.7.7.7"/>
    </reaction>
</comment>
<dbReference type="NCBIfam" id="TIGR00593">
    <property type="entry name" value="pola"/>
    <property type="match status" value="1"/>
</dbReference>
<dbReference type="GO" id="GO:0008409">
    <property type="term" value="F:5'-3' exonuclease activity"/>
    <property type="evidence" value="ECO:0007669"/>
    <property type="project" value="UniProtKB-UniRule"/>
</dbReference>
<dbReference type="PANTHER" id="PTHR10133:SF27">
    <property type="entry name" value="DNA POLYMERASE NU"/>
    <property type="match status" value="1"/>
</dbReference>
<evidence type="ECO:0000259" key="18">
    <source>
        <dbReference type="SMART" id="SM00482"/>
    </source>
</evidence>
<evidence type="ECO:0000256" key="7">
    <source>
        <dbReference type="ARBA" id="ARBA00022722"/>
    </source>
</evidence>
<dbReference type="CDD" id="cd06140">
    <property type="entry name" value="DNA_polA_I_Bacillus_like_exo"/>
    <property type="match status" value="1"/>
</dbReference>
<dbReference type="InterPro" id="IPR043502">
    <property type="entry name" value="DNA/RNA_pol_sf"/>
</dbReference>
<dbReference type="InterPro" id="IPR018320">
    <property type="entry name" value="DNA_polymerase_1"/>
</dbReference>
<dbReference type="Gene3D" id="3.30.70.370">
    <property type="match status" value="1"/>
</dbReference>
<evidence type="ECO:0000313" key="20">
    <source>
        <dbReference type="Proteomes" id="UP000197032"/>
    </source>
</evidence>
<dbReference type="GO" id="GO:0003887">
    <property type="term" value="F:DNA-directed DNA polymerase activity"/>
    <property type="evidence" value="ECO:0007669"/>
    <property type="project" value="UniProtKB-UniRule"/>
</dbReference>
<feature type="domain" description="DNA-directed DNA polymerase family A palm" evidence="18">
    <location>
        <begin position="646"/>
        <end position="852"/>
    </location>
</feature>
<keyword evidence="20" id="KW-1185">Reference proteome</keyword>
<dbReference type="InterPro" id="IPR008918">
    <property type="entry name" value="HhH2"/>
</dbReference>
<dbReference type="SUPFAM" id="SSF56672">
    <property type="entry name" value="DNA/RNA polymerases"/>
    <property type="match status" value="1"/>
</dbReference>
<keyword evidence="12 16" id="KW-0238">DNA-binding</keyword>
<dbReference type="InterPro" id="IPR020046">
    <property type="entry name" value="5-3_exonucl_a-hlix_arch_N"/>
</dbReference>
<dbReference type="Gene3D" id="3.40.50.1010">
    <property type="entry name" value="5'-nuclease"/>
    <property type="match status" value="1"/>
</dbReference>
<dbReference type="InterPro" id="IPR054690">
    <property type="entry name" value="DNA_polI_exonuclease"/>
</dbReference>
<keyword evidence="6 16" id="KW-0235">DNA replication</keyword>
<dbReference type="SMART" id="SM00475">
    <property type="entry name" value="53EXOc"/>
    <property type="match status" value="1"/>
</dbReference>